<reference evidence="8 9" key="1">
    <citation type="submission" date="2023-04" db="EMBL/GenBank/DDBJ databases">
        <title>Fusibacter bizertensis strain WBS, isolated from littoral bottom sediments of the Arctic seas - biochemical and genomic analysis.</title>
        <authorList>
            <person name="Brioukhanov A.L."/>
        </authorList>
    </citation>
    <scope>NUCLEOTIDE SEQUENCE [LARGE SCALE GENOMIC DNA]</scope>
    <source>
        <strain evidence="8 9">WBS</strain>
    </source>
</reference>
<dbReference type="EMBL" id="JARYZI010000002">
    <property type="protein sequence ID" value="MDH8677218.1"/>
    <property type="molecule type" value="Genomic_DNA"/>
</dbReference>
<dbReference type="Pfam" id="PF01895">
    <property type="entry name" value="PhoU"/>
    <property type="match status" value="2"/>
</dbReference>
<comment type="subcellular location">
    <subcellularLocation>
        <location evidence="1">Cell membrane</location>
        <topology evidence="1">Multi-pass membrane protein</topology>
    </subcellularLocation>
</comment>
<feature type="transmembrane region" description="Helical" evidence="6">
    <location>
        <begin position="220"/>
        <end position="238"/>
    </location>
</feature>
<feature type="transmembrane region" description="Helical" evidence="6">
    <location>
        <begin position="48"/>
        <end position="66"/>
    </location>
</feature>
<dbReference type="InterPro" id="IPR004633">
    <property type="entry name" value="NaPi_cotrn-rel/YqeW-like"/>
</dbReference>
<sequence>MSFSTDAILAIVMPLLGGLGLFLYGMTVMSEGLEKSAGNKLEKIIEKLSGNVFKGVLMGALVTVIVQSSSATTVMVVGFVNAGIMNLTQAIGVIMGANIGTTITAQLVSIDLTMLAPIAIAVGVGIKLFSKKNKRIILGEIILGFGILFLGMELMKDALKPLREYEGFVTMIQSIGAGTLWGAFKGFLLGLMVTAVVQSSSATTGIMVALASTGALPIEAAFPMLLGTNVGTCVTALLSSISANRTAKRAAVMHLLFNLLGTLIFFAFFSKLTINIVTSMGDDPARQLANAHTFFNVLNTLILLPFAGLLVKSVNMLIPITQEEKEATTFGVKYLDERILETPTIALGQVVKEVLHMGNLAKMSLDSAIGALKNNDQKGIDRTFKIEKTINVLEREISEYLIKLSNTAIDNDDRKILDGLFSTINDIERVGDHADNIAELALYKIDNNVHFSDKAVLELDDMVSKVFEAYELSLEAMKEENRYKAQKVIEIEGVVDEMEKTLRKKHISRLNEGRCETSSGIIFLDMLSNLERISDHSSNIALAVLDVSEH</sequence>
<accession>A0ABT6N9Y7</accession>
<proteinExistence type="predicted"/>
<evidence type="ECO:0000313" key="8">
    <source>
        <dbReference type="EMBL" id="MDH8677218.1"/>
    </source>
</evidence>
<name>A0ABT6N9Y7_9FIRM</name>
<dbReference type="InterPro" id="IPR003841">
    <property type="entry name" value="Na/Pi_transpt"/>
</dbReference>
<evidence type="ECO:0000259" key="7">
    <source>
        <dbReference type="Pfam" id="PF01895"/>
    </source>
</evidence>
<organism evidence="8 9">
    <name type="scientific">Fusibacter bizertensis</name>
    <dbReference type="NCBI Taxonomy" id="1488331"/>
    <lineage>
        <taxon>Bacteria</taxon>
        <taxon>Bacillati</taxon>
        <taxon>Bacillota</taxon>
        <taxon>Clostridia</taxon>
        <taxon>Eubacteriales</taxon>
        <taxon>Eubacteriales Family XII. Incertae Sedis</taxon>
        <taxon>Fusibacter</taxon>
    </lineage>
</organism>
<feature type="transmembrane region" description="Helical" evidence="6">
    <location>
        <begin position="7"/>
        <end position="28"/>
    </location>
</feature>
<feature type="transmembrane region" description="Helical" evidence="6">
    <location>
        <begin position="289"/>
        <end position="311"/>
    </location>
</feature>
<dbReference type="InterPro" id="IPR026022">
    <property type="entry name" value="PhoU_dom"/>
</dbReference>
<dbReference type="NCBIfam" id="TIGR00704">
    <property type="entry name" value="NaPi_cotrn_rel"/>
    <property type="match status" value="1"/>
</dbReference>
<keyword evidence="3 6" id="KW-0812">Transmembrane</keyword>
<dbReference type="PANTHER" id="PTHR10010:SF46">
    <property type="entry name" value="SODIUM-DEPENDENT PHOSPHATE TRANSPORT PROTEIN 2B"/>
    <property type="match status" value="1"/>
</dbReference>
<evidence type="ECO:0000256" key="2">
    <source>
        <dbReference type="ARBA" id="ARBA00022475"/>
    </source>
</evidence>
<feature type="transmembrane region" description="Helical" evidence="6">
    <location>
        <begin position="191"/>
        <end position="214"/>
    </location>
</feature>
<evidence type="ECO:0000256" key="6">
    <source>
        <dbReference type="SAM" id="Phobius"/>
    </source>
</evidence>
<dbReference type="InterPro" id="IPR038078">
    <property type="entry name" value="PhoU-like_sf"/>
</dbReference>
<dbReference type="Proteomes" id="UP001158045">
    <property type="component" value="Unassembled WGS sequence"/>
</dbReference>
<feature type="transmembrane region" description="Helical" evidence="6">
    <location>
        <begin position="250"/>
        <end position="269"/>
    </location>
</feature>
<evidence type="ECO:0000256" key="3">
    <source>
        <dbReference type="ARBA" id="ARBA00022692"/>
    </source>
</evidence>
<evidence type="ECO:0000313" key="9">
    <source>
        <dbReference type="Proteomes" id="UP001158045"/>
    </source>
</evidence>
<feature type="transmembrane region" description="Helical" evidence="6">
    <location>
        <begin position="103"/>
        <end position="124"/>
    </location>
</feature>
<feature type="transmembrane region" description="Helical" evidence="6">
    <location>
        <begin position="136"/>
        <end position="155"/>
    </location>
</feature>
<keyword evidence="4 6" id="KW-1133">Transmembrane helix</keyword>
<feature type="domain" description="PhoU" evidence="7">
    <location>
        <begin position="355"/>
        <end position="440"/>
    </location>
</feature>
<evidence type="ECO:0000256" key="1">
    <source>
        <dbReference type="ARBA" id="ARBA00004651"/>
    </source>
</evidence>
<feature type="transmembrane region" description="Helical" evidence="6">
    <location>
        <begin position="167"/>
        <end position="184"/>
    </location>
</feature>
<feature type="transmembrane region" description="Helical" evidence="6">
    <location>
        <begin position="73"/>
        <end position="97"/>
    </location>
</feature>
<protein>
    <submittedName>
        <fullName evidence="8">Na/Pi cotransporter family protein</fullName>
    </submittedName>
</protein>
<dbReference type="Pfam" id="PF02690">
    <property type="entry name" value="Na_Pi_cotrans"/>
    <property type="match status" value="2"/>
</dbReference>
<keyword evidence="9" id="KW-1185">Reference proteome</keyword>
<gene>
    <name evidence="8" type="ORF">QE109_03610</name>
</gene>
<dbReference type="PANTHER" id="PTHR10010">
    <property type="entry name" value="SOLUTE CARRIER FAMILY 34 SODIUM PHOSPHATE , MEMBER 2-RELATED"/>
    <property type="match status" value="1"/>
</dbReference>
<comment type="caution">
    <text evidence="8">The sequence shown here is derived from an EMBL/GenBank/DDBJ whole genome shotgun (WGS) entry which is preliminary data.</text>
</comment>
<evidence type="ECO:0000256" key="5">
    <source>
        <dbReference type="ARBA" id="ARBA00023136"/>
    </source>
</evidence>
<dbReference type="Gene3D" id="1.20.58.220">
    <property type="entry name" value="Phosphate transport system protein phou homolog 2, domain 2"/>
    <property type="match status" value="1"/>
</dbReference>
<evidence type="ECO:0000256" key="4">
    <source>
        <dbReference type="ARBA" id="ARBA00022989"/>
    </source>
</evidence>
<dbReference type="RefSeq" id="WP_281093031.1">
    <property type="nucleotide sequence ID" value="NZ_JARYZI010000002.1"/>
</dbReference>
<keyword evidence="5 6" id="KW-0472">Membrane</keyword>
<feature type="domain" description="PhoU" evidence="7">
    <location>
        <begin position="460"/>
        <end position="542"/>
    </location>
</feature>
<keyword evidence="2" id="KW-1003">Cell membrane</keyword>
<dbReference type="NCBIfam" id="NF037997">
    <property type="entry name" value="Na_Pi_symport"/>
    <property type="match status" value="1"/>
</dbReference>
<dbReference type="SUPFAM" id="SSF109755">
    <property type="entry name" value="PhoU-like"/>
    <property type="match status" value="1"/>
</dbReference>